<dbReference type="RefSeq" id="WP_285231965.1">
    <property type="nucleotide sequence ID" value="NZ_CP116346.1"/>
</dbReference>
<accession>A0AA95N9I3</accession>
<name>A0AA95N9I3_9BURK</name>
<proteinExistence type="predicted"/>
<sequence length="85" mass="9442">MQIAAYEFITAEGRFAISLRPYGRWRVRCASGLLDRSFADPEEALAELAAHWPVPPRLKDWTPLPTHSGETMLGGLDPLEHLSPG</sequence>
<keyword evidence="2" id="KW-1185">Reference proteome</keyword>
<dbReference type="EMBL" id="CP116346">
    <property type="protein sequence ID" value="WIT10887.1"/>
    <property type="molecule type" value="Genomic_DNA"/>
</dbReference>
<dbReference type="Proteomes" id="UP001177769">
    <property type="component" value="Chromosome"/>
</dbReference>
<reference evidence="1" key="1">
    <citation type="submission" date="2023-01" db="EMBL/GenBank/DDBJ databases">
        <title>Whole genome sequence of Paucibacter sp. S2-9 isolated from pond sediment.</title>
        <authorList>
            <person name="Jung J.Y."/>
        </authorList>
    </citation>
    <scope>NUCLEOTIDE SEQUENCE</scope>
    <source>
        <strain evidence="1">S2-9</strain>
    </source>
</reference>
<dbReference type="KEGG" id="pais:PFX98_18505"/>
<evidence type="ECO:0000313" key="2">
    <source>
        <dbReference type="Proteomes" id="UP001177769"/>
    </source>
</evidence>
<protein>
    <submittedName>
        <fullName evidence="1">Uncharacterized protein</fullName>
    </submittedName>
</protein>
<organism evidence="1 2">
    <name type="scientific">Paucibacter sediminis</name>
    <dbReference type="NCBI Taxonomy" id="3019553"/>
    <lineage>
        <taxon>Bacteria</taxon>
        <taxon>Pseudomonadati</taxon>
        <taxon>Pseudomonadota</taxon>
        <taxon>Betaproteobacteria</taxon>
        <taxon>Burkholderiales</taxon>
        <taxon>Sphaerotilaceae</taxon>
        <taxon>Roseateles</taxon>
    </lineage>
</organism>
<gene>
    <name evidence="1" type="ORF">PFX98_18505</name>
</gene>
<dbReference type="AlphaFoldDB" id="A0AA95N9I3"/>
<evidence type="ECO:0000313" key="1">
    <source>
        <dbReference type="EMBL" id="WIT10887.1"/>
    </source>
</evidence>